<evidence type="ECO:0000259" key="11">
    <source>
        <dbReference type="PROSITE" id="PS51049"/>
    </source>
</evidence>
<proteinExistence type="inferred from homology"/>
<evidence type="ECO:0000313" key="12">
    <source>
        <dbReference type="Ensembl" id="ENSSGRP00000037579.1"/>
    </source>
</evidence>
<dbReference type="Pfam" id="PF00435">
    <property type="entry name" value="Spectrin"/>
    <property type="match status" value="2"/>
</dbReference>
<keyword evidence="13" id="KW-1185">Reference proteome</keyword>
<evidence type="ECO:0000256" key="4">
    <source>
        <dbReference type="ARBA" id="ARBA00022737"/>
    </source>
</evidence>
<dbReference type="InParanoid" id="A0A672MKR3"/>
<dbReference type="GO" id="GO:0005640">
    <property type="term" value="C:nuclear outer membrane"/>
    <property type="evidence" value="ECO:0007669"/>
    <property type="project" value="UniProtKB-SubCell"/>
</dbReference>
<sequence length="364" mass="41911">MKRWMDGLKCGKTNGWMDMGRGLHRQIEEWWADRSIDKGEWLNQWIRVIERWELLQAQAVSKEQCSTRDPQQLTSDLHDISSWLDHVTPELDRLQKPETSVSVEILEERVKQLKEMQKTFACYKTMMLSLNLGGRELQQGATGGAPELQEGLRSMNRRWTEACAGLEGWEDSLRTTLGRCQEFHEMVHSQLLWLAHAESRRYTVNLNDPSVQPSMLQEHKNTLKELQGRQKQVSSLQAIVSELLPEAGGEDSAEAREKLHVIGSKLQLLSRQVDQDLQTFKLDSSVVTSSKTFCFRPKRDPSPQRSFFYRVLRAAFPLHLLFLLLLVLACLVPLSEDDYSCTFSNNFARSFHPMLHYTNGPPPT</sequence>
<evidence type="ECO:0000256" key="6">
    <source>
        <dbReference type="ARBA" id="ARBA00023136"/>
    </source>
</evidence>
<dbReference type="InterPro" id="IPR012315">
    <property type="entry name" value="KASH"/>
</dbReference>
<dbReference type="Proteomes" id="UP000472262">
    <property type="component" value="Unassembled WGS sequence"/>
</dbReference>
<evidence type="ECO:0000256" key="10">
    <source>
        <dbReference type="SAM" id="Phobius"/>
    </source>
</evidence>
<dbReference type="Pfam" id="PF10541">
    <property type="entry name" value="KASH"/>
    <property type="match status" value="1"/>
</dbReference>
<reference evidence="12" key="1">
    <citation type="submission" date="2025-08" db="UniProtKB">
        <authorList>
            <consortium name="Ensembl"/>
        </authorList>
    </citation>
    <scope>IDENTIFICATION</scope>
</reference>
<evidence type="ECO:0000256" key="3">
    <source>
        <dbReference type="ARBA" id="ARBA00022692"/>
    </source>
</evidence>
<feature type="topological domain" description="Perinuclear space" evidence="9">
    <location>
        <begin position="335"/>
        <end position="364"/>
    </location>
</feature>
<feature type="topological domain" description="Cytoplasmic" evidence="9">
    <location>
        <begin position="1"/>
        <end position="313"/>
    </location>
</feature>
<organism evidence="12 13">
    <name type="scientific">Sinocyclocheilus grahami</name>
    <name type="common">Dianchi golden-line fish</name>
    <name type="synonym">Barbus grahami</name>
    <dbReference type="NCBI Taxonomy" id="75366"/>
    <lineage>
        <taxon>Eukaryota</taxon>
        <taxon>Metazoa</taxon>
        <taxon>Chordata</taxon>
        <taxon>Craniata</taxon>
        <taxon>Vertebrata</taxon>
        <taxon>Euteleostomi</taxon>
        <taxon>Actinopterygii</taxon>
        <taxon>Neopterygii</taxon>
        <taxon>Teleostei</taxon>
        <taxon>Ostariophysi</taxon>
        <taxon>Cypriniformes</taxon>
        <taxon>Cyprinidae</taxon>
        <taxon>Cyprininae</taxon>
        <taxon>Sinocyclocheilus</taxon>
    </lineage>
</organism>
<keyword evidence="5 10" id="KW-1133">Transmembrane helix</keyword>
<dbReference type="PANTHER" id="PTHR14514">
    <property type="entry name" value="PKA ANCHORING PROTEIN"/>
    <property type="match status" value="1"/>
</dbReference>
<dbReference type="InterPro" id="IPR002017">
    <property type="entry name" value="Spectrin_repeat"/>
</dbReference>
<dbReference type="PROSITE" id="PS51049">
    <property type="entry name" value="KASH"/>
    <property type="match status" value="1"/>
</dbReference>
<dbReference type="AlphaFoldDB" id="A0A672MKR3"/>
<evidence type="ECO:0000256" key="8">
    <source>
        <dbReference type="ARBA" id="ARBA00046312"/>
    </source>
</evidence>
<evidence type="ECO:0000256" key="1">
    <source>
        <dbReference type="ARBA" id="ARBA00008619"/>
    </source>
</evidence>
<dbReference type="PANTHER" id="PTHR14514:SF4">
    <property type="entry name" value="NESPRIN-2"/>
    <property type="match status" value="1"/>
</dbReference>
<evidence type="ECO:0000313" key="13">
    <source>
        <dbReference type="Proteomes" id="UP000472262"/>
    </source>
</evidence>
<dbReference type="CDD" id="cd00176">
    <property type="entry name" value="SPEC"/>
    <property type="match status" value="1"/>
</dbReference>
<feature type="transmembrane region" description="Helical" evidence="10">
    <location>
        <begin position="314"/>
        <end position="334"/>
    </location>
</feature>
<dbReference type="FunFam" id="1.20.58.60:FF:000126">
    <property type="entry name" value="Spectrin repeat containing, nuclear envelope 1a"/>
    <property type="match status" value="1"/>
</dbReference>
<keyword evidence="3 9" id="KW-0812">Transmembrane</keyword>
<dbReference type="Ensembl" id="ENSSGRT00000040320.1">
    <property type="protein sequence ID" value="ENSSGRP00000037579.1"/>
    <property type="gene ID" value="ENSSGRG00000020733.1"/>
</dbReference>
<evidence type="ECO:0000256" key="2">
    <source>
        <dbReference type="ARBA" id="ARBA00022553"/>
    </source>
</evidence>
<dbReference type="SMART" id="SM00150">
    <property type="entry name" value="SPEC"/>
    <property type="match status" value="2"/>
</dbReference>
<reference evidence="12" key="2">
    <citation type="submission" date="2025-09" db="UniProtKB">
        <authorList>
            <consortium name="Ensembl"/>
        </authorList>
    </citation>
    <scope>IDENTIFICATION</scope>
</reference>
<feature type="domain" description="KASH" evidence="11">
    <location>
        <begin position="305"/>
        <end position="364"/>
    </location>
</feature>
<comment type="similarity">
    <text evidence="1">Belongs to the nesprin family.</text>
</comment>
<comment type="subcellular location">
    <subcellularLocation>
        <location evidence="8">Nucleus outer membrane</location>
        <topology evidence="8">Single-pass type IV membrane protein</topology>
    </subcellularLocation>
</comment>
<dbReference type="Gene3D" id="1.20.58.60">
    <property type="match status" value="1"/>
</dbReference>
<evidence type="ECO:0000256" key="9">
    <source>
        <dbReference type="PROSITE-ProRule" id="PRU00385"/>
    </source>
</evidence>
<evidence type="ECO:0000256" key="5">
    <source>
        <dbReference type="ARBA" id="ARBA00022989"/>
    </source>
</evidence>
<keyword evidence="4" id="KW-0677">Repeat</keyword>
<dbReference type="OMA" id="GRCQEFH"/>
<evidence type="ECO:0000256" key="7">
    <source>
        <dbReference type="ARBA" id="ARBA00023242"/>
    </source>
</evidence>
<keyword evidence="2" id="KW-0597">Phosphoprotein</keyword>
<name>A0A672MKR3_SINGR</name>
<dbReference type="SMART" id="SM01249">
    <property type="entry name" value="KASH"/>
    <property type="match status" value="1"/>
</dbReference>
<protein>
    <recommendedName>
        <fullName evidence="11">KASH domain-containing protein</fullName>
    </recommendedName>
</protein>
<dbReference type="SUPFAM" id="SSF46966">
    <property type="entry name" value="Spectrin repeat"/>
    <property type="match status" value="2"/>
</dbReference>
<keyword evidence="6 9" id="KW-0472">Membrane</keyword>
<accession>A0A672MKR3</accession>
<keyword evidence="7" id="KW-0539">Nucleus</keyword>
<dbReference type="InterPro" id="IPR018159">
    <property type="entry name" value="Spectrin/alpha-actinin"/>
</dbReference>